<gene>
    <name evidence="2" type="ORF">BJ987_000831</name>
</gene>
<comment type="caution">
    <text evidence="2">The sequence shown here is derived from an EMBL/GenBank/DDBJ whole genome shotgun (WGS) entry which is preliminary data.</text>
</comment>
<sequence>MMDAGALTGLGMAMETVVVWVLACLLYWWGLL</sequence>
<accession>A0ABS4Q8A6</accession>
<keyword evidence="1" id="KW-0472">Membrane</keyword>
<dbReference type="EMBL" id="JAGGMR010000001">
    <property type="protein sequence ID" value="MBP2187930.1"/>
    <property type="molecule type" value="Genomic_DNA"/>
</dbReference>
<keyword evidence="1" id="KW-0812">Transmembrane</keyword>
<protein>
    <submittedName>
        <fullName evidence="2">Uncharacterized protein</fullName>
    </submittedName>
</protein>
<proteinExistence type="predicted"/>
<organism evidence="2 3">
    <name type="scientific">Nocardia goodfellowii</name>
    <dbReference type="NCBI Taxonomy" id="882446"/>
    <lineage>
        <taxon>Bacteria</taxon>
        <taxon>Bacillati</taxon>
        <taxon>Actinomycetota</taxon>
        <taxon>Actinomycetes</taxon>
        <taxon>Mycobacteriales</taxon>
        <taxon>Nocardiaceae</taxon>
        <taxon>Nocardia</taxon>
    </lineage>
</organism>
<keyword evidence="1" id="KW-1133">Transmembrane helix</keyword>
<evidence type="ECO:0000256" key="1">
    <source>
        <dbReference type="SAM" id="Phobius"/>
    </source>
</evidence>
<name>A0ABS4Q8A6_9NOCA</name>
<reference evidence="2 3" key="1">
    <citation type="submission" date="2021-03" db="EMBL/GenBank/DDBJ databases">
        <title>Sequencing the genomes of 1000 actinobacteria strains.</title>
        <authorList>
            <person name="Klenk H.-P."/>
        </authorList>
    </citation>
    <scope>NUCLEOTIDE SEQUENCE [LARGE SCALE GENOMIC DNA]</scope>
    <source>
        <strain evidence="2 3">DSM 45516</strain>
    </source>
</reference>
<keyword evidence="3" id="KW-1185">Reference proteome</keyword>
<evidence type="ECO:0000313" key="3">
    <source>
        <dbReference type="Proteomes" id="UP001519325"/>
    </source>
</evidence>
<feature type="transmembrane region" description="Helical" evidence="1">
    <location>
        <begin position="7"/>
        <end position="29"/>
    </location>
</feature>
<dbReference type="Proteomes" id="UP001519325">
    <property type="component" value="Unassembled WGS sequence"/>
</dbReference>
<evidence type="ECO:0000313" key="2">
    <source>
        <dbReference type="EMBL" id="MBP2187930.1"/>
    </source>
</evidence>